<keyword evidence="1" id="KW-1133">Transmembrane helix</keyword>
<gene>
    <name evidence="2" type="ORF">GS398_03605</name>
</gene>
<dbReference type="InterPro" id="IPR025187">
    <property type="entry name" value="DUF4112"/>
</dbReference>
<feature type="transmembrane region" description="Helical" evidence="1">
    <location>
        <begin position="49"/>
        <end position="67"/>
    </location>
</feature>
<proteinExistence type="predicted"/>
<dbReference type="PANTHER" id="PTHR35519:SF2">
    <property type="entry name" value="PH DOMAIN PROTEIN"/>
    <property type="match status" value="1"/>
</dbReference>
<evidence type="ECO:0000313" key="3">
    <source>
        <dbReference type="Proteomes" id="UP000451233"/>
    </source>
</evidence>
<evidence type="ECO:0000313" key="2">
    <source>
        <dbReference type="EMBL" id="MXV14370.1"/>
    </source>
</evidence>
<name>A0A7K1XTU7_9SPHI</name>
<accession>A0A7K1XTU7</accession>
<dbReference type="AlphaFoldDB" id="A0A7K1XTU7"/>
<keyword evidence="1" id="KW-0472">Membrane</keyword>
<evidence type="ECO:0000256" key="1">
    <source>
        <dbReference type="SAM" id="Phobius"/>
    </source>
</evidence>
<dbReference type="RefSeq" id="WP_160905345.1">
    <property type="nucleotide sequence ID" value="NZ_WVHS01000001.1"/>
</dbReference>
<reference evidence="2 3" key="1">
    <citation type="submission" date="2019-11" db="EMBL/GenBank/DDBJ databases">
        <title>Pedobacter sp. HMF7056 Genome sequencing and assembly.</title>
        <authorList>
            <person name="Kang H."/>
            <person name="Kim H."/>
            <person name="Joh K."/>
        </authorList>
    </citation>
    <scope>NUCLEOTIDE SEQUENCE [LARGE SCALE GENOMIC DNA]</scope>
    <source>
        <strain evidence="2 3">HMF7056</strain>
    </source>
</reference>
<comment type="caution">
    <text evidence="2">The sequence shown here is derived from an EMBL/GenBank/DDBJ whole genome shotgun (WGS) entry which is preliminary data.</text>
</comment>
<keyword evidence="3" id="KW-1185">Reference proteome</keyword>
<sequence>MSSLKPYPYNKTAQDPRLKWVERVSFLLDEQFRIPGTSFRFGLDPVMNLVPFIGDLPGFLLSAALVLTMAKNGASSKLVVLMAINIVLDATVGAIPVIGQIFDFFYKANTRNMRLLREHYLEGKHSGSGKNTLLLAILILAGLLVLVIWLVIKLFQAIGGWF</sequence>
<dbReference type="EMBL" id="WVHS01000001">
    <property type="protein sequence ID" value="MXV14370.1"/>
    <property type="molecule type" value="Genomic_DNA"/>
</dbReference>
<feature type="transmembrane region" description="Helical" evidence="1">
    <location>
        <begin position="79"/>
        <end position="102"/>
    </location>
</feature>
<organism evidence="2 3">
    <name type="scientific">Hufsiella ginkgonis</name>
    <dbReference type="NCBI Taxonomy" id="2695274"/>
    <lineage>
        <taxon>Bacteria</taxon>
        <taxon>Pseudomonadati</taxon>
        <taxon>Bacteroidota</taxon>
        <taxon>Sphingobacteriia</taxon>
        <taxon>Sphingobacteriales</taxon>
        <taxon>Sphingobacteriaceae</taxon>
        <taxon>Hufsiella</taxon>
    </lineage>
</organism>
<feature type="transmembrane region" description="Helical" evidence="1">
    <location>
        <begin position="133"/>
        <end position="152"/>
    </location>
</feature>
<dbReference type="PANTHER" id="PTHR35519">
    <property type="entry name" value="MEMBRANE PROTEINS"/>
    <property type="match status" value="1"/>
</dbReference>
<keyword evidence="1" id="KW-0812">Transmembrane</keyword>
<protein>
    <submittedName>
        <fullName evidence="2">DUF4112 domain-containing protein</fullName>
    </submittedName>
</protein>
<dbReference type="Proteomes" id="UP000451233">
    <property type="component" value="Unassembled WGS sequence"/>
</dbReference>
<dbReference type="Pfam" id="PF13430">
    <property type="entry name" value="DUF4112"/>
    <property type="match status" value="1"/>
</dbReference>